<dbReference type="PANTHER" id="PTHR43427">
    <property type="entry name" value="CHLORIDE CHANNEL PROTEIN CLC-E"/>
    <property type="match status" value="1"/>
</dbReference>
<dbReference type="Pfam" id="PF00654">
    <property type="entry name" value="Voltage_CLC"/>
    <property type="match status" value="1"/>
</dbReference>
<keyword evidence="4 5" id="KW-0472">Membrane</keyword>
<evidence type="ECO:0000256" key="3">
    <source>
        <dbReference type="ARBA" id="ARBA00022989"/>
    </source>
</evidence>
<dbReference type="PANTHER" id="PTHR43427:SF12">
    <property type="entry name" value="CHLORIDE TRANSPORTER"/>
    <property type="match status" value="1"/>
</dbReference>
<dbReference type="Gene3D" id="1.10.3080.10">
    <property type="entry name" value="Clc chloride channel"/>
    <property type="match status" value="1"/>
</dbReference>
<evidence type="ECO:0000256" key="5">
    <source>
        <dbReference type="SAM" id="Phobius"/>
    </source>
</evidence>
<feature type="transmembrane region" description="Helical" evidence="5">
    <location>
        <begin position="94"/>
        <end position="113"/>
    </location>
</feature>
<name>A0A644ZV47_9ZZZZ</name>
<evidence type="ECO:0000256" key="4">
    <source>
        <dbReference type="ARBA" id="ARBA00023136"/>
    </source>
</evidence>
<organism evidence="6">
    <name type="scientific">bioreactor metagenome</name>
    <dbReference type="NCBI Taxonomy" id="1076179"/>
    <lineage>
        <taxon>unclassified sequences</taxon>
        <taxon>metagenomes</taxon>
        <taxon>ecological metagenomes</taxon>
    </lineage>
</organism>
<evidence type="ECO:0000313" key="6">
    <source>
        <dbReference type="EMBL" id="MPM44795.1"/>
    </source>
</evidence>
<dbReference type="InterPro" id="IPR014743">
    <property type="entry name" value="Cl-channel_core"/>
</dbReference>
<dbReference type="InterPro" id="IPR050368">
    <property type="entry name" value="ClC-type_chloride_channel"/>
</dbReference>
<comment type="caution">
    <text evidence="6">The sequence shown here is derived from an EMBL/GenBank/DDBJ whole genome shotgun (WGS) entry which is preliminary data.</text>
</comment>
<dbReference type="InterPro" id="IPR001807">
    <property type="entry name" value="ClC"/>
</dbReference>
<dbReference type="GO" id="GO:0016020">
    <property type="term" value="C:membrane"/>
    <property type="evidence" value="ECO:0007669"/>
    <property type="project" value="UniProtKB-SubCell"/>
</dbReference>
<reference evidence="6" key="1">
    <citation type="submission" date="2019-08" db="EMBL/GenBank/DDBJ databases">
        <authorList>
            <person name="Kucharzyk K."/>
            <person name="Murdoch R.W."/>
            <person name="Higgins S."/>
            <person name="Loffler F."/>
        </authorList>
    </citation>
    <scope>NUCLEOTIDE SEQUENCE</scope>
</reference>
<protein>
    <submittedName>
        <fullName evidence="6">Chloride/fluoride channel protein</fullName>
    </submittedName>
</protein>
<keyword evidence="3 5" id="KW-1133">Transmembrane helix</keyword>
<sequence length="134" mass="13975">MEVITAAASGEARPEAFILKIILTAATLGAGFKGGEIVPTLFVGATFGNVAGGILGLDPSFGAALGMIALFCGVTNCPLTSLILSVELFGSKGLLFYAIASAVSYRLSGYYGLYSSQKIVYSKHRPEFIDQKTL</sequence>
<keyword evidence="2 5" id="KW-0812">Transmembrane</keyword>
<dbReference type="SUPFAM" id="SSF81340">
    <property type="entry name" value="Clc chloride channel"/>
    <property type="match status" value="1"/>
</dbReference>
<evidence type="ECO:0000256" key="1">
    <source>
        <dbReference type="ARBA" id="ARBA00004141"/>
    </source>
</evidence>
<dbReference type="GO" id="GO:0015108">
    <property type="term" value="F:chloride transmembrane transporter activity"/>
    <property type="evidence" value="ECO:0007669"/>
    <property type="project" value="InterPro"/>
</dbReference>
<accession>A0A644ZV47</accession>
<dbReference type="AlphaFoldDB" id="A0A644ZV47"/>
<gene>
    <name evidence="6" type="primary">eriC_3</name>
    <name evidence="6" type="ORF">SDC9_91477</name>
</gene>
<proteinExistence type="predicted"/>
<feature type="transmembrane region" description="Helical" evidence="5">
    <location>
        <begin position="64"/>
        <end position="88"/>
    </location>
</feature>
<evidence type="ECO:0000256" key="2">
    <source>
        <dbReference type="ARBA" id="ARBA00022692"/>
    </source>
</evidence>
<feature type="transmembrane region" description="Helical" evidence="5">
    <location>
        <begin position="37"/>
        <end position="57"/>
    </location>
</feature>
<dbReference type="EMBL" id="VSSQ01010620">
    <property type="protein sequence ID" value="MPM44795.1"/>
    <property type="molecule type" value="Genomic_DNA"/>
</dbReference>
<comment type="subcellular location">
    <subcellularLocation>
        <location evidence="1">Membrane</location>
        <topology evidence="1">Multi-pass membrane protein</topology>
    </subcellularLocation>
</comment>